<keyword evidence="7" id="KW-1185">Reference proteome</keyword>
<dbReference type="Pfam" id="PF03807">
    <property type="entry name" value="F420_oxidored"/>
    <property type="match status" value="1"/>
</dbReference>
<dbReference type="SUPFAM" id="SSF51735">
    <property type="entry name" value="NAD(P)-binding Rossmann-fold domains"/>
    <property type="match status" value="1"/>
</dbReference>
<accession>A0ABR4HHU7</accession>
<dbReference type="PIRSF" id="PIRSF000193">
    <property type="entry name" value="Pyrrol-5-carb_rd"/>
    <property type="match status" value="1"/>
</dbReference>
<evidence type="ECO:0000256" key="3">
    <source>
        <dbReference type="ARBA" id="ARBA00023002"/>
    </source>
</evidence>
<organism evidence="6 7">
    <name type="scientific">Aspergillus granulosus</name>
    <dbReference type="NCBI Taxonomy" id="176169"/>
    <lineage>
        <taxon>Eukaryota</taxon>
        <taxon>Fungi</taxon>
        <taxon>Dikarya</taxon>
        <taxon>Ascomycota</taxon>
        <taxon>Pezizomycotina</taxon>
        <taxon>Eurotiomycetes</taxon>
        <taxon>Eurotiomycetidae</taxon>
        <taxon>Eurotiales</taxon>
        <taxon>Aspergillaceae</taxon>
        <taxon>Aspergillus</taxon>
        <taxon>Aspergillus subgen. Nidulantes</taxon>
    </lineage>
</organism>
<comment type="similarity">
    <text evidence="1">Belongs to the pyrroline-5-carboxylate reductase family.</text>
</comment>
<dbReference type="Proteomes" id="UP001610334">
    <property type="component" value="Unassembled WGS sequence"/>
</dbReference>
<dbReference type="InterPro" id="IPR008927">
    <property type="entry name" value="6-PGluconate_DH-like_C_sf"/>
</dbReference>
<feature type="domain" description="Pyrroline-5-carboxylate reductase catalytic N-terminal" evidence="4">
    <location>
        <begin position="4"/>
        <end position="107"/>
    </location>
</feature>
<dbReference type="InterPro" id="IPR036291">
    <property type="entry name" value="NAD(P)-bd_dom_sf"/>
</dbReference>
<dbReference type="EMBL" id="JBFXLT010000030">
    <property type="protein sequence ID" value="KAL2814976.1"/>
    <property type="molecule type" value="Genomic_DNA"/>
</dbReference>
<evidence type="ECO:0008006" key="8">
    <source>
        <dbReference type="Google" id="ProtNLM"/>
    </source>
</evidence>
<sequence>MPMRITFLGCGHIGKALLGAILPSVSQAGSPISVITVAVNRRESKVKLQSHFDNHLSVKFVSDQNVAAAKDADAVLFAFPPEMIHNVLASTGMKEALNQKRIISLLARTPSSEIKRLLRGDRDEDIALVRAMPTIGTEVHESATLISKATNPAEQQALDLATWIFSRVGKVFPVSDNYFDTATGMSAFCNALTTMSMQAITRQAVTKGVPEKDAIAIASQCIRGSTSLMLAGTSPEQLEESLSAPGSITGEAISRLKNELPDIVESEGAVLPARPGLTVLEAKMDPYSPINEAKSWGKS</sequence>
<keyword evidence="2" id="KW-0521">NADP</keyword>
<keyword evidence="3" id="KW-0560">Oxidoreductase</keyword>
<proteinExistence type="inferred from homology"/>
<dbReference type="PANTHER" id="PTHR11645">
    <property type="entry name" value="PYRROLINE-5-CARBOXYLATE REDUCTASE"/>
    <property type="match status" value="1"/>
</dbReference>
<evidence type="ECO:0000256" key="1">
    <source>
        <dbReference type="ARBA" id="ARBA00005525"/>
    </source>
</evidence>
<evidence type="ECO:0000313" key="7">
    <source>
        <dbReference type="Proteomes" id="UP001610334"/>
    </source>
</evidence>
<name>A0ABR4HHU7_9EURO</name>
<dbReference type="Pfam" id="PF14748">
    <property type="entry name" value="P5CR_dimer"/>
    <property type="match status" value="1"/>
</dbReference>
<dbReference type="InterPro" id="IPR029036">
    <property type="entry name" value="P5CR_dimer"/>
</dbReference>
<dbReference type="InterPro" id="IPR000304">
    <property type="entry name" value="Pyrroline-COOH_reductase"/>
</dbReference>
<evidence type="ECO:0000256" key="2">
    <source>
        <dbReference type="ARBA" id="ARBA00022857"/>
    </source>
</evidence>
<dbReference type="SUPFAM" id="SSF48179">
    <property type="entry name" value="6-phosphogluconate dehydrogenase C-terminal domain-like"/>
    <property type="match status" value="1"/>
</dbReference>
<evidence type="ECO:0000259" key="5">
    <source>
        <dbReference type="Pfam" id="PF14748"/>
    </source>
</evidence>
<evidence type="ECO:0000313" key="6">
    <source>
        <dbReference type="EMBL" id="KAL2814976.1"/>
    </source>
</evidence>
<protein>
    <recommendedName>
        <fullName evidence="8">Pyrroline-5-carboxylate reductase</fullName>
    </recommendedName>
</protein>
<comment type="caution">
    <text evidence="6">The sequence shown here is derived from an EMBL/GenBank/DDBJ whole genome shotgun (WGS) entry which is preliminary data.</text>
</comment>
<dbReference type="InterPro" id="IPR028939">
    <property type="entry name" value="P5C_Rdtase_cat_N"/>
</dbReference>
<feature type="domain" description="Pyrroline-5-carboxylate reductase dimerisation" evidence="5">
    <location>
        <begin position="177"/>
        <end position="259"/>
    </location>
</feature>
<gene>
    <name evidence="6" type="ORF">BJX63DRAFT_431079</name>
</gene>
<dbReference type="PANTHER" id="PTHR11645:SF0">
    <property type="entry name" value="PYRROLINE-5-CARBOXYLATE REDUCTASE 3"/>
    <property type="match status" value="1"/>
</dbReference>
<dbReference type="Gene3D" id="1.10.3730.10">
    <property type="entry name" value="ProC C-terminal domain-like"/>
    <property type="match status" value="1"/>
</dbReference>
<evidence type="ECO:0000259" key="4">
    <source>
        <dbReference type="Pfam" id="PF03807"/>
    </source>
</evidence>
<dbReference type="Gene3D" id="3.40.50.720">
    <property type="entry name" value="NAD(P)-binding Rossmann-like Domain"/>
    <property type="match status" value="1"/>
</dbReference>
<reference evidence="6 7" key="1">
    <citation type="submission" date="2024-07" db="EMBL/GenBank/DDBJ databases">
        <title>Section-level genome sequencing and comparative genomics of Aspergillus sections Usti and Cavernicolus.</title>
        <authorList>
            <consortium name="Lawrence Berkeley National Laboratory"/>
            <person name="Nybo J.L."/>
            <person name="Vesth T.C."/>
            <person name="Theobald S."/>
            <person name="Frisvad J.C."/>
            <person name="Larsen T.O."/>
            <person name="Kjaerboelling I."/>
            <person name="Rothschild-Mancinelli K."/>
            <person name="Lyhne E.K."/>
            <person name="Kogle M.E."/>
            <person name="Barry K."/>
            <person name="Clum A."/>
            <person name="Na H."/>
            <person name="Ledsgaard L."/>
            <person name="Lin J."/>
            <person name="Lipzen A."/>
            <person name="Kuo A."/>
            <person name="Riley R."/>
            <person name="Mondo S."/>
            <person name="Labutti K."/>
            <person name="Haridas S."/>
            <person name="Pangalinan J."/>
            <person name="Salamov A.A."/>
            <person name="Simmons B.A."/>
            <person name="Magnuson J.K."/>
            <person name="Chen J."/>
            <person name="Drula E."/>
            <person name="Henrissat B."/>
            <person name="Wiebenga A."/>
            <person name="Lubbers R.J."/>
            <person name="Gomes A.C."/>
            <person name="Makela M.R."/>
            <person name="Stajich J."/>
            <person name="Grigoriev I.V."/>
            <person name="Mortensen U.H."/>
            <person name="De Vries R.P."/>
            <person name="Baker S.E."/>
            <person name="Andersen M.R."/>
        </authorList>
    </citation>
    <scope>NUCLEOTIDE SEQUENCE [LARGE SCALE GENOMIC DNA]</scope>
    <source>
        <strain evidence="6 7">CBS 588.65</strain>
    </source>
</reference>